<keyword evidence="4 6" id="KW-0173">Coenzyme A biosynthesis</keyword>
<evidence type="ECO:0000313" key="8">
    <source>
        <dbReference type="Proteomes" id="UP000617544"/>
    </source>
</evidence>
<comment type="function">
    <text evidence="6">Catalyzes the GTP-dependent phosphorylation of the 3'-hydroxyl group of dephosphocoenzyme A to form coenzyme A (CoA).</text>
</comment>
<keyword evidence="3 6" id="KW-0418">Kinase</keyword>
<evidence type="ECO:0000256" key="4">
    <source>
        <dbReference type="ARBA" id="ARBA00022993"/>
    </source>
</evidence>
<feature type="binding site" evidence="6">
    <location>
        <position position="71"/>
    </location>
    <ligand>
        <name>GTP</name>
        <dbReference type="ChEBI" id="CHEBI:37565"/>
    </ligand>
</feature>
<proteinExistence type="inferred from homology"/>
<dbReference type="NCBIfam" id="NF002246">
    <property type="entry name" value="PRK01160.1-1"/>
    <property type="match status" value="1"/>
</dbReference>
<dbReference type="OMA" id="AIYDHKT"/>
<dbReference type="GO" id="GO:0016301">
    <property type="term" value="F:kinase activity"/>
    <property type="evidence" value="ECO:0007669"/>
    <property type="project" value="UniProtKB-UniRule"/>
</dbReference>
<comment type="catalytic activity">
    <reaction evidence="6">
        <text>3'-dephospho-CoA + GTP = GDP + CoA + H(+)</text>
        <dbReference type="Rhea" id="RHEA:61156"/>
        <dbReference type="ChEBI" id="CHEBI:15378"/>
        <dbReference type="ChEBI" id="CHEBI:37565"/>
        <dbReference type="ChEBI" id="CHEBI:57287"/>
        <dbReference type="ChEBI" id="CHEBI:57328"/>
        <dbReference type="ChEBI" id="CHEBI:58189"/>
        <dbReference type="EC" id="2.7.1.237"/>
    </reaction>
</comment>
<dbReference type="HAMAP" id="MF_00590">
    <property type="entry name" value="Dephospho_CoA_kinase_GTP_dep"/>
    <property type="match status" value="1"/>
</dbReference>
<organism evidence="7 8">
    <name type="scientific">Pyrococcus horikoshii</name>
    <dbReference type="NCBI Taxonomy" id="53953"/>
    <lineage>
        <taxon>Archaea</taxon>
        <taxon>Methanobacteriati</taxon>
        <taxon>Methanobacteriota</taxon>
        <taxon>Thermococci</taxon>
        <taxon>Thermococcales</taxon>
        <taxon>Thermococcaceae</taxon>
        <taxon>Pyrococcus</taxon>
    </lineage>
</organism>
<dbReference type="GeneID" id="1442756"/>
<evidence type="ECO:0000256" key="1">
    <source>
        <dbReference type="ARBA" id="ARBA00022679"/>
    </source>
</evidence>
<dbReference type="PANTHER" id="PTHR40732">
    <property type="entry name" value="UPF0218 PROTEIN TK1697"/>
    <property type="match status" value="1"/>
</dbReference>
<dbReference type="EC" id="2.7.1.237" evidence="6"/>
<keyword evidence="2 6" id="KW-0547">Nucleotide-binding</keyword>
<protein>
    <recommendedName>
        <fullName evidence="6">GTP-dependent dephospho-CoA kinase</fullName>
        <ecNumber evidence="6">2.7.1.237</ecNumber>
    </recommendedName>
    <alternativeName>
        <fullName evidence="6">Dephospho-coenzyme A kinase</fullName>
        <shortName evidence="6">DPCK</shortName>
    </alternativeName>
</protein>
<sequence length="179" mass="19945">MRVVFKLPDELRQELKNPLGELIEGNIPEPYVKAKNIIEGDDGVLITVGDVVTENIMRVGLNPNLAIYDHKTERREYKPRIIINGVLLTVKNPPGTITLPLLKSIKKAYSLILNGKSVHIVVNGEEDLATIPAVLYAPLGATVIYGQPKRGIVLIKVTNECKRRCAKIMRRMEVVRDGD</sequence>
<dbReference type="GO" id="GO:0005525">
    <property type="term" value="F:GTP binding"/>
    <property type="evidence" value="ECO:0007669"/>
    <property type="project" value="UniProtKB-UniRule"/>
</dbReference>
<dbReference type="EMBL" id="DUJN01000007">
    <property type="protein sequence ID" value="HII61718.1"/>
    <property type="molecule type" value="Genomic_DNA"/>
</dbReference>
<feature type="binding site" evidence="6">
    <location>
        <position position="52"/>
    </location>
    <ligand>
        <name>GTP</name>
        <dbReference type="ChEBI" id="CHEBI:37565"/>
    </ligand>
</feature>
<dbReference type="Pfam" id="PF04019">
    <property type="entry name" value="DUF359"/>
    <property type="match status" value="1"/>
</dbReference>
<evidence type="ECO:0000256" key="2">
    <source>
        <dbReference type="ARBA" id="ARBA00022741"/>
    </source>
</evidence>
<dbReference type="InterPro" id="IPR007164">
    <property type="entry name" value="GTP-dep_dephospho-CoA_kin"/>
</dbReference>
<feature type="binding site" evidence="6">
    <location>
        <position position="69"/>
    </location>
    <ligand>
        <name>GTP</name>
        <dbReference type="ChEBI" id="CHEBI:37565"/>
    </ligand>
</feature>
<dbReference type="AlphaFoldDB" id="A0A832T7L2"/>
<name>A0A832T7L2_PYRHR</name>
<feature type="binding site" evidence="6">
    <location>
        <position position="51"/>
    </location>
    <ligand>
        <name>GTP</name>
        <dbReference type="ChEBI" id="CHEBI:37565"/>
    </ligand>
</feature>
<comment type="caution">
    <text evidence="6">Lacks conserved residue(s) required for the propagation of feature annotation.</text>
</comment>
<dbReference type="RefSeq" id="WP_010885974.1">
    <property type="nucleotide sequence ID" value="NZ_DUJN01000007.1"/>
</dbReference>
<evidence type="ECO:0000256" key="3">
    <source>
        <dbReference type="ARBA" id="ARBA00022777"/>
    </source>
</evidence>
<dbReference type="InterPro" id="IPR054930">
    <property type="entry name" value="deph_CoA_kin_Thcocales"/>
</dbReference>
<dbReference type="PIRSF" id="PIRSF006533">
    <property type="entry name" value="UCP006533"/>
    <property type="match status" value="1"/>
</dbReference>
<dbReference type="SMR" id="A0A832T7L2"/>
<gene>
    <name evidence="7" type="ORF">HA331_08275</name>
</gene>
<feature type="binding site" evidence="6">
    <location>
        <position position="126"/>
    </location>
    <ligand>
        <name>GTP</name>
        <dbReference type="ChEBI" id="CHEBI:37565"/>
    </ligand>
</feature>
<evidence type="ECO:0000256" key="5">
    <source>
        <dbReference type="ARBA" id="ARBA00023134"/>
    </source>
</evidence>
<dbReference type="Proteomes" id="UP000617544">
    <property type="component" value="Unassembled WGS sequence"/>
</dbReference>
<comment type="similarity">
    <text evidence="6">Belongs to the GTP-dependent DPCK family.</text>
</comment>
<comment type="caution">
    <text evidence="7">The sequence shown here is derived from an EMBL/GenBank/DDBJ whole genome shotgun (WGS) entry which is preliminary data.</text>
</comment>
<feature type="binding site" evidence="6">
    <location>
        <position position="50"/>
    </location>
    <ligand>
        <name>GTP</name>
        <dbReference type="ChEBI" id="CHEBI:37565"/>
    </ligand>
</feature>
<keyword evidence="5 6" id="KW-0342">GTP-binding</keyword>
<keyword evidence="1 6" id="KW-0808">Transferase</keyword>
<dbReference type="GO" id="GO:0015937">
    <property type="term" value="P:coenzyme A biosynthetic process"/>
    <property type="evidence" value="ECO:0007669"/>
    <property type="project" value="UniProtKB-UniRule"/>
</dbReference>
<accession>A0A832T7L2</accession>
<comment type="pathway">
    <text evidence="6">Cofactor biosynthesis; coenzyme A biosynthesis.</text>
</comment>
<reference evidence="7" key="1">
    <citation type="journal article" date="2020" name="bioRxiv">
        <title>A rank-normalized archaeal taxonomy based on genome phylogeny resolves widespread incomplete and uneven classifications.</title>
        <authorList>
            <person name="Rinke C."/>
            <person name="Chuvochina M."/>
            <person name="Mussig A.J."/>
            <person name="Chaumeil P.-A."/>
            <person name="Waite D.W."/>
            <person name="Whitman W.B."/>
            <person name="Parks D.H."/>
            <person name="Hugenholtz P."/>
        </authorList>
    </citation>
    <scope>NUCLEOTIDE SEQUENCE</scope>
    <source>
        <strain evidence="7">UBA8834</strain>
    </source>
</reference>
<dbReference type="UniPathway" id="UPA00241"/>
<dbReference type="PANTHER" id="PTHR40732:SF1">
    <property type="entry name" value="GTP-DEPENDENT DEPHOSPHO-COA KINASE"/>
    <property type="match status" value="1"/>
</dbReference>
<dbReference type="NCBIfam" id="NF041125">
    <property type="entry name" value="deph_CoA_kin_Thcocales"/>
    <property type="match status" value="1"/>
</dbReference>
<evidence type="ECO:0000313" key="7">
    <source>
        <dbReference type="EMBL" id="HII61718.1"/>
    </source>
</evidence>
<evidence type="ECO:0000256" key="6">
    <source>
        <dbReference type="HAMAP-Rule" id="MF_00590"/>
    </source>
</evidence>